<protein>
    <submittedName>
        <fullName evidence="3">Uncharacterized protein</fullName>
    </submittedName>
</protein>
<dbReference type="PaxDb" id="3827-XP_004513984.1"/>
<sequence length="157" mass="17103">MARTKAASRKNPQSKTPSPSPSPSPTRSPPPPPKPTPPHSSLERTFSDYLSSSPKSSPPPNTLAPLSTILPPLFQYILGPLMPHHSAPTGSLPQINTSFITLSSFCTTLAPYQNTPLSTPVEDDHRPFKRTKLVKEASKTYKEIPKIFAALHTTIVR</sequence>
<dbReference type="RefSeq" id="XP_004513984.1">
    <property type="nucleotide sequence ID" value="XM_004513927.1"/>
</dbReference>
<organism evidence="2 3">
    <name type="scientific">Cicer arietinum</name>
    <name type="common">Chickpea</name>
    <name type="synonym">Garbanzo</name>
    <dbReference type="NCBI Taxonomy" id="3827"/>
    <lineage>
        <taxon>Eukaryota</taxon>
        <taxon>Viridiplantae</taxon>
        <taxon>Streptophyta</taxon>
        <taxon>Embryophyta</taxon>
        <taxon>Tracheophyta</taxon>
        <taxon>Spermatophyta</taxon>
        <taxon>Magnoliopsida</taxon>
        <taxon>eudicotyledons</taxon>
        <taxon>Gunneridae</taxon>
        <taxon>Pentapetalae</taxon>
        <taxon>rosids</taxon>
        <taxon>fabids</taxon>
        <taxon>Fabales</taxon>
        <taxon>Fabaceae</taxon>
        <taxon>Papilionoideae</taxon>
        <taxon>50 kb inversion clade</taxon>
        <taxon>NPAAA clade</taxon>
        <taxon>Hologalegina</taxon>
        <taxon>IRL clade</taxon>
        <taxon>Cicereae</taxon>
        <taxon>Cicer</taxon>
    </lineage>
</organism>
<reference evidence="3" key="1">
    <citation type="submission" date="2025-08" db="UniProtKB">
        <authorList>
            <consortium name="RefSeq"/>
        </authorList>
    </citation>
    <scope>IDENTIFICATION</scope>
    <source>
        <tissue evidence="3">Etiolated seedlings</tissue>
    </source>
</reference>
<evidence type="ECO:0000313" key="3">
    <source>
        <dbReference type="RefSeq" id="XP_004513984.1"/>
    </source>
</evidence>
<evidence type="ECO:0000256" key="1">
    <source>
        <dbReference type="SAM" id="MobiDB-lite"/>
    </source>
</evidence>
<gene>
    <name evidence="3" type="primary">LOC101513578</name>
</gene>
<feature type="compositionally biased region" description="Pro residues" evidence="1">
    <location>
        <begin position="18"/>
        <end position="38"/>
    </location>
</feature>
<evidence type="ECO:0000313" key="2">
    <source>
        <dbReference type="Proteomes" id="UP000087171"/>
    </source>
</evidence>
<keyword evidence="2" id="KW-1185">Reference proteome</keyword>
<feature type="region of interest" description="Disordered" evidence="1">
    <location>
        <begin position="1"/>
        <end position="65"/>
    </location>
</feature>
<name>A0A1S2Z2Q8_CICAR</name>
<dbReference type="AlphaFoldDB" id="A0A1S2Z2Q8"/>
<dbReference type="Proteomes" id="UP000087171">
    <property type="component" value="Unplaced"/>
</dbReference>
<accession>A0A1S2Z2Q8</accession>
<proteinExistence type="predicted"/>